<gene>
    <name evidence="1" type="ORF">NCTC7972_00620</name>
</gene>
<organism evidence="1 2">
    <name type="scientific">Staphylococcus aureus</name>
    <dbReference type="NCBI Taxonomy" id="1280"/>
    <lineage>
        <taxon>Bacteria</taxon>
        <taxon>Bacillati</taxon>
        <taxon>Bacillota</taxon>
        <taxon>Bacilli</taxon>
        <taxon>Bacillales</taxon>
        <taxon>Staphylococcaceae</taxon>
        <taxon>Staphylococcus</taxon>
    </lineage>
</organism>
<accession>A0A8G2HYY6</accession>
<dbReference type="Proteomes" id="UP000254224">
    <property type="component" value="Unassembled WGS sequence"/>
</dbReference>
<comment type="caution">
    <text evidence="1">The sequence shown here is derived from an EMBL/GenBank/DDBJ whole genome shotgun (WGS) entry which is preliminary data.</text>
</comment>
<evidence type="ECO:0000313" key="2">
    <source>
        <dbReference type="Proteomes" id="UP000254224"/>
    </source>
</evidence>
<protein>
    <submittedName>
        <fullName evidence="1">Putative phage head morphogenesis protein</fullName>
    </submittedName>
</protein>
<sequence>MAQSWQRLREGKNIKKMDIIMLKHEALEHYLMNKYNLHYIEAHKLTEIKYNYSILIN</sequence>
<reference evidence="1 2" key="1">
    <citation type="submission" date="2018-06" db="EMBL/GenBank/DDBJ databases">
        <authorList>
            <consortium name="Pathogen Informatics"/>
            <person name="Doyle S."/>
        </authorList>
    </citation>
    <scope>NUCLEOTIDE SEQUENCE [LARGE SCALE GENOMIC DNA]</scope>
    <source>
        <strain evidence="1 2">NCTC7972</strain>
    </source>
</reference>
<evidence type="ECO:0000313" key="1">
    <source>
        <dbReference type="EMBL" id="SUK15831.1"/>
    </source>
</evidence>
<name>A0A8G2HYY6_STAAU</name>
<dbReference type="AlphaFoldDB" id="A0A8G2HYY6"/>
<proteinExistence type="predicted"/>
<dbReference type="EMBL" id="UHAI01000002">
    <property type="protein sequence ID" value="SUK15831.1"/>
    <property type="molecule type" value="Genomic_DNA"/>
</dbReference>